<feature type="domain" description="PDZ" evidence="2">
    <location>
        <begin position="618"/>
        <end position="676"/>
    </location>
</feature>
<dbReference type="GO" id="GO:0008235">
    <property type="term" value="F:metalloexopeptidase activity"/>
    <property type="evidence" value="ECO:0007669"/>
    <property type="project" value="InterPro"/>
</dbReference>
<dbReference type="CDD" id="cd06779">
    <property type="entry name" value="cpPDZ_Deg_HtrA-like"/>
    <property type="match status" value="1"/>
</dbReference>
<dbReference type="InterPro" id="IPR046450">
    <property type="entry name" value="PA_dom_sf"/>
</dbReference>
<dbReference type="Gene3D" id="3.50.30.30">
    <property type="match status" value="1"/>
</dbReference>
<evidence type="ECO:0000313" key="3">
    <source>
        <dbReference type="EMBL" id="HGT38719.1"/>
    </source>
</evidence>
<dbReference type="PANTHER" id="PTHR12147">
    <property type="entry name" value="METALLOPEPTIDASE M28 FAMILY MEMBER"/>
    <property type="match status" value="1"/>
</dbReference>
<dbReference type="Gene3D" id="3.40.630.10">
    <property type="entry name" value="Zn peptidases"/>
    <property type="match status" value="1"/>
</dbReference>
<sequence>MQAMCRWRTWASVPLSALLLVLSSVSPALAADRAESKSRLLDAVKYLASDELEGRGVGTAGLESAARYIKEQFAAAGLDVTRVQGDAFQKFEMITGARLTEPPTLKLLGPEGQTIELKPGVDFEACSFGGSGAFEGELVFAGYAIDFKVTERANPHDPQAPEQIKFQYNDFEGLDVRGKVLIVLRRFPRQGQPQNPITGGHGTPRVAELRSKLLEAQQRGAVGVLFVNDPYSLREKAESRKESLHKAQADVAALADAYLSIEDQDAEKTRAARQKLFEGVTRWKSLRDAAQKPVEDELMKFGYAGPGDNNVQPPAAHLTQAQVDAVLKSALHKTLVELEADIDRDARPRSAVLTGWKAVGHLPVERVRSEVANVIGVLEGTGPLADETIIIGAHYDHVGRGGPNSLAPGSSEVHNGADDNASGTAALLELARRFASRPEKPPRRLVFIAFTAEELGLIGSARYVKEPVFPLEHTIAMFNLDMVGRMQDDKLIVYGTGTSPRWEPELNQFNTQGQFKLSFKPEGFGPSDHSSFYGKKIPVLHFFTGNHPDYHRPSDDWDKLNLDGAVRIVEYLEQLVQRTLDHPERPAYVEVKQPQGPGRGGSRPYFGTIPDFSSDLPGYSISGTAPGSPAEKGQLQAGDRIISLGGHKVTGLDDFDLALRKFKAGDEVSVIVVRNGQEITLKVTLAPPR</sequence>
<dbReference type="CDD" id="cd05663">
    <property type="entry name" value="M28_like_PA_PDZ_associated"/>
    <property type="match status" value="1"/>
</dbReference>
<keyword evidence="3" id="KW-0378">Hydrolase</keyword>
<dbReference type="EMBL" id="DSVQ01000012">
    <property type="protein sequence ID" value="HGT38719.1"/>
    <property type="molecule type" value="Genomic_DNA"/>
</dbReference>
<dbReference type="PROSITE" id="PS50106">
    <property type="entry name" value="PDZ"/>
    <property type="match status" value="1"/>
</dbReference>
<dbReference type="PANTHER" id="PTHR12147:SF26">
    <property type="entry name" value="PEPTIDASE M28 DOMAIN-CONTAINING PROTEIN"/>
    <property type="match status" value="1"/>
</dbReference>
<dbReference type="Pfam" id="PF13180">
    <property type="entry name" value="PDZ_2"/>
    <property type="match status" value="1"/>
</dbReference>
<dbReference type="Pfam" id="PF04389">
    <property type="entry name" value="Peptidase_M28"/>
    <property type="match status" value="1"/>
</dbReference>
<dbReference type="Gene3D" id="2.30.42.10">
    <property type="match status" value="1"/>
</dbReference>
<dbReference type="SMART" id="SM00228">
    <property type="entry name" value="PDZ"/>
    <property type="match status" value="1"/>
</dbReference>
<dbReference type="InterPro" id="IPR036034">
    <property type="entry name" value="PDZ_sf"/>
</dbReference>
<proteinExistence type="predicted"/>
<evidence type="ECO:0000259" key="2">
    <source>
        <dbReference type="PROSITE" id="PS50106"/>
    </source>
</evidence>
<feature type="chain" id="PRO_5028364357" evidence="1">
    <location>
        <begin position="31"/>
        <end position="689"/>
    </location>
</feature>
<accession>A0A7C4LLP6</accession>
<dbReference type="SUPFAM" id="SSF50156">
    <property type="entry name" value="PDZ domain-like"/>
    <property type="match status" value="1"/>
</dbReference>
<dbReference type="GO" id="GO:0006508">
    <property type="term" value="P:proteolysis"/>
    <property type="evidence" value="ECO:0007669"/>
    <property type="project" value="InterPro"/>
</dbReference>
<dbReference type="InterPro" id="IPR001478">
    <property type="entry name" value="PDZ"/>
</dbReference>
<name>A0A7C4LLP6_9PLAN</name>
<gene>
    <name evidence="3" type="ORF">ENS64_05580</name>
</gene>
<reference evidence="3" key="1">
    <citation type="journal article" date="2020" name="mSystems">
        <title>Genome- and Community-Level Interaction Insights into Carbon Utilization and Element Cycling Functions of Hydrothermarchaeota in Hydrothermal Sediment.</title>
        <authorList>
            <person name="Zhou Z."/>
            <person name="Liu Y."/>
            <person name="Xu W."/>
            <person name="Pan J."/>
            <person name="Luo Z.H."/>
            <person name="Li M."/>
        </authorList>
    </citation>
    <scope>NUCLEOTIDE SEQUENCE [LARGE SCALE GENOMIC DNA]</scope>
    <source>
        <strain evidence="3">SpSt-508</strain>
    </source>
</reference>
<evidence type="ECO:0000256" key="1">
    <source>
        <dbReference type="SAM" id="SignalP"/>
    </source>
</evidence>
<dbReference type="AlphaFoldDB" id="A0A7C4LLP6"/>
<keyword evidence="1" id="KW-0732">Signal</keyword>
<protein>
    <submittedName>
        <fullName evidence="3">M20/M25/M40 family metallo-hydrolase</fullName>
    </submittedName>
</protein>
<dbReference type="InterPro" id="IPR007484">
    <property type="entry name" value="Peptidase_M28"/>
</dbReference>
<dbReference type="SUPFAM" id="SSF52025">
    <property type="entry name" value="PA domain"/>
    <property type="match status" value="1"/>
</dbReference>
<organism evidence="3">
    <name type="scientific">Schlesneria paludicola</name>
    <dbReference type="NCBI Taxonomy" id="360056"/>
    <lineage>
        <taxon>Bacteria</taxon>
        <taxon>Pseudomonadati</taxon>
        <taxon>Planctomycetota</taxon>
        <taxon>Planctomycetia</taxon>
        <taxon>Planctomycetales</taxon>
        <taxon>Planctomycetaceae</taxon>
        <taxon>Schlesneria</taxon>
    </lineage>
</organism>
<dbReference type="InterPro" id="IPR003137">
    <property type="entry name" value="PA_domain"/>
</dbReference>
<feature type="signal peptide" evidence="1">
    <location>
        <begin position="1"/>
        <end position="30"/>
    </location>
</feature>
<dbReference type="InterPro" id="IPR045175">
    <property type="entry name" value="M28_fam"/>
</dbReference>
<dbReference type="SUPFAM" id="SSF53187">
    <property type="entry name" value="Zn-dependent exopeptidases"/>
    <property type="match status" value="1"/>
</dbReference>
<dbReference type="Pfam" id="PF02225">
    <property type="entry name" value="PA"/>
    <property type="match status" value="1"/>
</dbReference>
<comment type="caution">
    <text evidence="3">The sequence shown here is derived from an EMBL/GenBank/DDBJ whole genome shotgun (WGS) entry which is preliminary data.</text>
</comment>